<organism evidence="1 2">
    <name type="scientific">Hoylesella timonensis</name>
    <dbReference type="NCBI Taxonomy" id="386414"/>
    <lineage>
        <taxon>Bacteria</taxon>
        <taxon>Pseudomonadati</taxon>
        <taxon>Bacteroidota</taxon>
        <taxon>Bacteroidia</taxon>
        <taxon>Bacteroidales</taxon>
        <taxon>Prevotellaceae</taxon>
        <taxon>Hoylesella</taxon>
    </lineage>
</organism>
<evidence type="ECO:0000313" key="1">
    <source>
        <dbReference type="EMBL" id="PNP95647.1"/>
    </source>
</evidence>
<comment type="caution">
    <text evidence="1">The sequence shown here is derived from an EMBL/GenBank/DDBJ whole genome shotgun (WGS) entry which is preliminary data.</text>
</comment>
<dbReference type="RefSeq" id="WP_103002963.1">
    <property type="nucleotide sequence ID" value="NZ_NBAX01000003.1"/>
</dbReference>
<accession>A0A2K0XM71</accession>
<evidence type="ECO:0000313" key="2">
    <source>
        <dbReference type="Proteomes" id="UP000236634"/>
    </source>
</evidence>
<sequence length="145" mass="16814">MKIFTWLILCALTIVSCAPSEDEQAAHLLAQIKALYERGEYMQTLDSITALRMQFPKAIKSRRESLRLWQQASLKLAQYDIAQTDSALQAILREIPGEDNLYKANMMRVERDSLKARYEAMCGVVRMIRMRQKQDTKEYQHAANQ</sequence>
<dbReference type="PROSITE" id="PS51257">
    <property type="entry name" value="PROKAR_LIPOPROTEIN"/>
    <property type="match status" value="1"/>
</dbReference>
<proteinExistence type="predicted"/>
<gene>
    <name evidence="1" type="ORF">BFS16_04620</name>
</gene>
<dbReference type="EMBL" id="NBAX01000003">
    <property type="protein sequence ID" value="PNP95647.1"/>
    <property type="molecule type" value="Genomic_DNA"/>
</dbReference>
<dbReference type="Proteomes" id="UP000236634">
    <property type="component" value="Unassembled WGS sequence"/>
</dbReference>
<name>A0A2K0XM71_9BACT</name>
<dbReference type="AlphaFoldDB" id="A0A2K0XM71"/>
<reference evidence="1 2" key="1">
    <citation type="submission" date="2017-03" db="EMBL/GenBank/DDBJ databases">
        <authorList>
            <person name="Afonso C.L."/>
            <person name="Miller P.J."/>
            <person name="Scott M.A."/>
            <person name="Spackman E."/>
            <person name="Goraichik I."/>
            <person name="Dimitrov K.M."/>
            <person name="Suarez D.L."/>
            <person name="Swayne D.E."/>
        </authorList>
    </citation>
    <scope>NUCLEOTIDE SEQUENCE [LARGE SCALE GENOMIC DNA]</scope>
    <source>
        <strain evidence="1 2">DNF00076</strain>
    </source>
</reference>
<evidence type="ECO:0008006" key="3">
    <source>
        <dbReference type="Google" id="ProtNLM"/>
    </source>
</evidence>
<protein>
    <recommendedName>
        <fullName evidence="3">Lipoprotein</fullName>
    </recommendedName>
</protein>